<dbReference type="InterPro" id="IPR017261">
    <property type="entry name" value="DNA_mismatch_repair_MutS/MSH"/>
</dbReference>
<dbReference type="GeneID" id="83219288"/>
<evidence type="ECO:0000256" key="8">
    <source>
        <dbReference type="SAM" id="MobiDB-lite"/>
    </source>
</evidence>
<keyword evidence="3" id="KW-0227">DNA damage</keyword>
<feature type="domain" description="DNA mismatch repair proteins mutS family" evidence="9">
    <location>
        <begin position="781"/>
        <end position="797"/>
    </location>
</feature>
<dbReference type="InterPro" id="IPR000432">
    <property type="entry name" value="DNA_mismatch_repair_MutS_C"/>
</dbReference>
<feature type="coiled-coil region" evidence="7">
    <location>
        <begin position="519"/>
        <end position="546"/>
    </location>
</feature>
<dbReference type="InterPro" id="IPR016151">
    <property type="entry name" value="DNA_mismatch_repair_MutS_N"/>
</dbReference>
<dbReference type="PANTHER" id="PTHR11361:SF34">
    <property type="entry name" value="DNA MISMATCH REPAIR PROTEIN MSH1, MITOCHONDRIAL"/>
    <property type="match status" value="1"/>
</dbReference>
<dbReference type="Pfam" id="PF05188">
    <property type="entry name" value="MutS_II"/>
    <property type="match status" value="1"/>
</dbReference>
<dbReference type="GO" id="GO:0140664">
    <property type="term" value="F:ATP-dependent DNA damage sensor activity"/>
    <property type="evidence" value="ECO:0007669"/>
    <property type="project" value="InterPro"/>
</dbReference>
<dbReference type="InterPro" id="IPR007696">
    <property type="entry name" value="DNA_mismatch_repair_MutS_core"/>
</dbReference>
<dbReference type="Gene3D" id="3.30.420.110">
    <property type="entry name" value="MutS, connector domain"/>
    <property type="match status" value="1"/>
</dbReference>
<keyword evidence="2" id="KW-0547">Nucleotide-binding</keyword>
<comment type="similarity">
    <text evidence="1">Belongs to the DNA mismatch repair MutS family.</text>
</comment>
<keyword evidence="7" id="KW-0175">Coiled coil</keyword>
<dbReference type="InterPro" id="IPR007860">
    <property type="entry name" value="DNA_mmatch_repair_MutS_con_dom"/>
</dbReference>
<dbReference type="PROSITE" id="PS00486">
    <property type="entry name" value="DNA_MISMATCH_REPAIR_2"/>
    <property type="match status" value="1"/>
</dbReference>
<dbReference type="RefSeq" id="XP_058337407.1">
    <property type="nucleotide sequence ID" value="XM_058491850.1"/>
</dbReference>
<dbReference type="PIRSF" id="PIRSF037677">
    <property type="entry name" value="DNA_mis_repair_Msh6"/>
    <property type="match status" value="1"/>
</dbReference>
<accession>A0AAD7XTN7</accession>
<dbReference type="Pfam" id="PF05192">
    <property type="entry name" value="MutS_III"/>
    <property type="match status" value="1"/>
</dbReference>
<evidence type="ECO:0000313" key="10">
    <source>
        <dbReference type="EMBL" id="KAJ8652493.1"/>
    </source>
</evidence>
<keyword evidence="6" id="KW-0234">DNA repair</keyword>
<evidence type="ECO:0000256" key="6">
    <source>
        <dbReference type="ARBA" id="ARBA00023204"/>
    </source>
</evidence>
<dbReference type="Proteomes" id="UP001234581">
    <property type="component" value="Unassembled WGS sequence"/>
</dbReference>
<dbReference type="SMART" id="SM00533">
    <property type="entry name" value="MUTSd"/>
    <property type="match status" value="1"/>
</dbReference>
<dbReference type="InterPro" id="IPR007695">
    <property type="entry name" value="DNA_mismatch_repair_MutS-lik_N"/>
</dbReference>
<dbReference type="Pfam" id="PF00488">
    <property type="entry name" value="MutS_V"/>
    <property type="match status" value="1"/>
</dbReference>
<dbReference type="InterPro" id="IPR036678">
    <property type="entry name" value="MutS_con_dom_sf"/>
</dbReference>
<dbReference type="InterPro" id="IPR045076">
    <property type="entry name" value="MutS"/>
</dbReference>
<gene>
    <name evidence="10" type="ORF">O0I10_011891</name>
</gene>
<dbReference type="SUPFAM" id="SSF55271">
    <property type="entry name" value="DNA repair protein MutS, domain I"/>
    <property type="match status" value="1"/>
</dbReference>
<name>A0AAD7XTN7_9FUNG</name>
<dbReference type="PANTHER" id="PTHR11361">
    <property type="entry name" value="DNA MISMATCH REPAIR PROTEIN MUTS FAMILY MEMBER"/>
    <property type="match status" value="1"/>
</dbReference>
<evidence type="ECO:0000256" key="5">
    <source>
        <dbReference type="ARBA" id="ARBA00023125"/>
    </source>
</evidence>
<dbReference type="GO" id="GO:0005524">
    <property type="term" value="F:ATP binding"/>
    <property type="evidence" value="ECO:0007669"/>
    <property type="project" value="UniProtKB-KW"/>
</dbReference>
<keyword evidence="5" id="KW-0238">DNA-binding</keyword>
<evidence type="ECO:0000256" key="1">
    <source>
        <dbReference type="ARBA" id="ARBA00006271"/>
    </source>
</evidence>
<dbReference type="NCBIfam" id="NF003810">
    <property type="entry name" value="PRK05399.1"/>
    <property type="match status" value="1"/>
</dbReference>
<evidence type="ECO:0000256" key="2">
    <source>
        <dbReference type="ARBA" id="ARBA00022741"/>
    </source>
</evidence>
<sequence length="899" mass="100624">MFRSCQRWQQQARYLFGHRGFHLSPILAKRVTRGSVQDVFDHSSSSSLRHQKERPLPQSLLPDATKQQPISLEPRLACTGSVVLDAVREYTSKYPDCVLLMQVGDFYELYETHASQYASQLDLKLTRKEMTSGVIVDFAGFPSRALDRYLDMLVNQLGCRVALCEQWIKEGESAIRRRITRIITPGTVIEERFLDAHSNNYLLAVAPSGPHGSILGLAWIDVSVGEFNLQSSRLDLFKDDIARIRPREVIIPESLLQHPSVMQTLAADPSIAITPRPDSVFDGSEGQRYLHNMFTTMETKFSAAECGASLALLRYIDETHVDTKPRLLPPQRVNMDDTLQIDSAAVASLELVKTLREGKRTNSLLGTMDHTVTSAGSRLLARWLAAPLTSLKGITRRQDVVEFFVQQRHILEQVRYVLEQSADAQRALQRLALGRGQHMDLMQIWATLTAVKEARSWLLTTTITTTNNNDAIQSLITDLDPHDSLASTIDAAFDHDKIASCETRGFDFGYVRPHFDRELLKLHNDLERLNQQREQLDQKLKSVAGRSVSLLVNAIYSHIVEVNASQASKLLAHCPDATLVNQTKSKHRYQVDEWTTLSVQLQNTHARIIELESQVWDSVVAKVLDQADSIVATAGTLAQLDVLCSFAWMARQYRHVRPLMTADGSHDMHIVGGRHPVVEAHLALGGKAFIKNDCHLNDENTAWLLTGPNMGGKSTFLRQNAIILLLAHMGAFVPAREARIAIADRIFSRVGAADNLAEEQSTFMVEMSETATILKHATAQSFVIMDEVGRGTSTADGRALAFAILAYLHDHIQCRTLFATHYHELADHIIAAKPKDAFQRVECYKTELRQDESGRFSFLHRVLPGVCRQSHGLKVAQLAGIPSQVIRTAESVRDELQLL</sequence>
<dbReference type="Gene3D" id="3.40.1170.10">
    <property type="entry name" value="DNA repair protein MutS, domain I"/>
    <property type="match status" value="1"/>
</dbReference>
<dbReference type="InterPro" id="IPR036187">
    <property type="entry name" value="DNA_mismatch_repair_MutS_sf"/>
</dbReference>
<dbReference type="GO" id="GO:0030983">
    <property type="term" value="F:mismatched DNA binding"/>
    <property type="evidence" value="ECO:0007669"/>
    <property type="project" value="InterPro"/>
</dbReference>
<comment type="caution">
    <text evidence="10">The sequence shown here is derived from an EMBL/GenBank/DDBJ whole genome shotgun (WGS) entry which is preliminary data.</text>
</comment>
<dbReference type="SMART" id="SM00534">
    <property type="entry name" value="MUTSac"/>
    <property type="match status" value="1"/>
</dbReference>
<evidence type="ECO:0000259" key="9">
    <source>
        <dbReference type="PROSITE" id="PS00486"/>
    </source>
</evidence>
<protein>
    <submittedName>
        <fullName evidence="10">DNA mismatch repair protein MutS</fullName>
    </submittedName>
</protein>
<dbReference type="Gene3D" id="3.40.50.300">
    <property type="entry name" value="P-loop containing nucleotide triphosphate hydrolases"/>
    <property type="match status" value="1"/>
</dbReference>
<dbReference type="GO" id="GO:0005634">
    <property type="term" value="C:nucleus"/>
    <property type="evidence" value="ECO:0007669"/>
    <property type="project" value="TreeGrafter"/>
</dbReference>
<evidence type="ECO:0000256" key="4">
    <source>
        <dbReference type="ARBA" id="ARBA00022840"/>
    </source>
</evidence>
<dbReference type="SUPFAM" id="SSF48334">
    <property type="entry name" value="DNA repair protein MutS, domain III"/>
    <property type="match status" value="1"/>
</dbReference>
<proteinExistence type="inferred from homology"/>
<feature type="region of interest" description="Disordered" evidence="8">
    <location>
        <begin position="42"/>
        <end position="64"/>
    </location>
</feature>
<dbReference type="GO" id="GO:0005739">
    <property type="term" value="C:mitochondrion"/>
    <property type="evidence" value="ECO:0007669"/>
    <property type="project" value="TreeGrafter"/>
</dbReference>
<keyword evidence="4" id="KW-0067">ATP-binding</keyword>
<evidence type="ECO:0000313" key="11">
    <source>
        <dbReference type="Proteomes" id="UP001234581"/>
    </source>
</evidence>
<dbReference type="Pfam" id="PF01624">
    <property type="entry name" value="MutS_I"/>
    <property type="match status" value="1"/>
</dbReference>
<dbReference type="Gene3D" id="1.10.1420.10">
    <property type="match status" value="2"/>
</dbReference>
<dbReference type="AlphaFoldDB" id="A0AAD7XTN7"/>
<dbReference type="EMBL" id="JARTCD010000103">
    <property type="protein sequence ID" value="KAJ8652493.1"/>
    <property type="molecule type" value="Genomic_DNA"/>
</dbReference>
<organism evidence="10 11">
    <name type="scientific">Lichtheimia ornata</name>
    <dbReference type="NCBI Taxonomy" id="688661"/>
    <lineage>
        <taxon>Eukaryota</taxon>
        <taxon>Fungi</taxon>
        <taxon>Fungi incertae sedis</taxon>
        <taxon>Mucoromycota</taxon>
        <taxon>Mucoromycotina</taxon>
        <taxon>Mucoromycetes</taxon>
        <taxon>Mucorales</taxon>
        <taxon>Lichtheimiaceae</taxon>
        <taxon>Lichtheimia</taxon>
    </lineage>
</organism>
<keyword evidence="11" id="KW-1185">Reference proteome</keyword>
<dbReference type="GO" id="GO:0006298">
    <property type="term" value="P:mismatch repair"/>
    <property type="evidence" value="ECO:0007669"/>
    <property type="project" value="InterPro"/>
</dbReference>
<dbReference type="SUPFAM" id="SSF52540">
    <property type="entry name" value="P-loop containing nucleoside triphosphate hydrolases"/>
    <property type="match status" value="1"/>
</dbReference>
<evidence type="ECO:0000256" key="3">
    <source>
        <dbReference type="ARBA" id="ARBA00022763"/>
    </source>
</evidence>
<evidence type="ECO:0000256" key="7">
    <source>
        <dbReference type="SAM" id="Coils"/>
    </source>
</evidence>
<dbReference type="InterPro" id="IPR027417">
    <property type="entry name" value="P-loop_NTPase"/>
</dbReference>
<dbReference type="GO" id="GO:0043504">
    <property type="term" value="P:mitochondrial DNA repair"/>
    <property type="evidence" value="ECO:0007669"/>
    <property type="project" value="TreeGrafter"/>
</dbReference>
<reference evidence="10 11" key="1">
    <citation type="submission" date="2023-03" db="EMBL/GenBank/DDBJ databases">
        <title>Genome sequence of Lichtheimia ornata CBS 291.66.</title>
        <authorList>
            <person name="Mohabir J.T."/>
            <person name="Shea T.P."/>
            <person name="Kurbessoian T."/>
            <person name="Berby B."/>
            <person name="Fontaine J."/>
            <person name="Livny J."/>
            <person name="Gnirke A."/>
            <person name="Stajich J.E."/>
            <person name="Cuomo C.A."/>
        </authorList>
    </citation>
    <scope>NUCLEOTIDE SEQUENCE [LARGE SCALE GENOMIC DNA]</scope>
    <source>
        <strain evidence="10">CBS 291.66</strain>
    </source>
</reference>
<dbReference type="SUPFAM" id="SSF53150">
    <property type="entry name" value="DNA repair protein MutS, domain II"/>
    <property type="match status" value="1"/>
</dbReference>